<dbReference type="PANTHER" id="PTHR43355:SF2">
    <property type="entry name" value="FLAVIN REDUCTASE (NADPH)"/>
    <property type="match status" value="1"/>
</dbReference>
<dbReference type="Gene3D" id="3.40.50.720">
    <property type="entry name" value="NAD(P)-binding Rossmann-like Domain"/>
    <property type="match status" value="1"/>
</dbReference>
<feature type="non-terminal residue" evidence="2">
    <location>
        <position position="127"/>
    </location>
</feature>
<organism evidence="2 3">
    <name type="scientific">Beta vulgaris subsp. vulgaris</name>
    <name type="common">Beet</name>
    <dbReference type="NCBI Taxonomy" id="3555"/>
    <lineage>
        <taxon>Eukaryota</taxon>
        <taxon>Viridiplantae</taxon>
        <taxon>Streptophyta</taxon>
        <taxon>Embryophyta</taxon>
        <taxon>Tracheophyta</taxon>
        <taxon>Spermatophyta</taxon>
        <taxon>Magnoliopsida</taxon>
        <taxon>eudicotyledons</taxon>
        <taxon>Gunneridae</taxon>
        <taxon>Pentapetalae</taxon>
        <taxon>Caryophyllales</taxon>
        <taxon>Chenopodiaceae</taxon>
        <taxon>Betoideae</taxon>
        <taxon>Beta</taxon>
    </lineage>
</organism>
<dbReference type="EMBL" id="KQ116204">
    <property type="protein sequence ID" value="KMS65026.1"/>
    <property type="molecule type" value="Genomic_DNA"/>
</dbReference>
<feature type="domain" description="NAD(P)-binding" evidence="1">
    <location>
        <begin position="8"/>
        <end position="107"/>
    </location>
</feature>
<evidence type="ECO:0000259" key="1">
    <source>
        <dbReference type="Pfam" id="PF13460"/>
    </source>
</evidence>
<sequence length="127" mass="13210">MSKIALIGASGNAGSRILWELSNRGHLVTAIARNPDKIAVLPGVSAIAGDVNDRANLAELVKAHDVVISSTRFADTDFGQLTDVLRKAGVARYLVVGGAASLEVAPGVTVLDGPFPEEYREEATKGA</sequence>
<keyword evidence="3" id="KW-1185">Reference proteome</keyword>
<dbReference type="Pfam" id="PF13460">
    <property type="entry name" value="NAD_binding_10"/>
    <property type="match status" value="1"/>
</dbReference>
<proteinExistence type="predicted"/>
<name>A0A0J7YN74_BETVV</name>
<dbReference type="InterPro" id="IPR016040">
    <property type="entry name" value="NAD(P)-bd_dom"/>
</dbReference>
<dbReference type="GO" id="GO:0016646">
    <property type="term" value="F:oxidoreductase activity, acting on the CH-NH group of donors, NAD or NADP as acceptor"/>
    <property type="evidence" value="ECO:0007669"/>
    <property type="project" value="TreeGrafter"/>
</dbReference>
<reference evidence="2 3" key="1">
    <citation type="journal article" date="2014" name="Nature">
        <title>The genome of the recently domesticated crop plant sugar beet (Beta vulgaris).</title>
        <authorList>
            <person name="Dohm J.C."/>
            <person name="Minoche A.E."/>
            <person name="Holtgrawe D."/>
            <person name="Capella-Gutierrez S."/>
            <person name="Zakrzewski F."/>
            <person name="Tafer H."/>
            <person name="Rupp O."/>
            <person name="Sorensen T.R."/>
            <person name="Stracke R."/>
            <person name="Reinhardt R."/>
            <person name="Goesmann A."/>
            <person name="Kraft T."/>
            <person name="Schulz B."/>
            <person name="Stadler P.F."/>
            <person name="Schmidt T."/>
            <person name="Gabaldon T."/>
            <person name="Lehrach H."/>
            <person name="Weisshaar B."/>
            <person name="Himmelbauer H."/>
        </authorList>
    </citation>
    <scope>NUCLEOTIDE SEQUENCE [LARGE SCALE GENOMIC DNA]</scope>
    <source>
        <tissue evidence="2">Taproot</tissue>
    </source>
</reference>
<evidence type="ECO:0000313" key="3">
    <source>
        <dbReference type="Proteomes" id="UP000035740"/>
    </source>
</evidence>
<dbReference type="Proteomes" id="UP000035740">
    <property type="component" value="Unassembled WGS sequence"/>
</dbReference>
<dbReference type="Gramene" id="KMS65026">
    <property type="protein sequence ID" value="KMS65026"/>
    <property type="gene ID" value="BVRB_040210"/>
</dbReference>
<dbReference type="InterPro" id="IPR051606">
    <property type="entry name" value="Polyketide_Oxido-like"/>
</dbReference>
<protein>
    <recommendedName>
        <fullName evidence="1">NAD(P)-binding domain-containing protein</fullName>
    </recommendedName>
</protein>
<gene>
    <name evidence="2" type="ORF">BVRB_040210</name>
</gene>
<evidence type="ECO:0000313" key="2">
    <source>
        <dbReference type="EMBL" id="KMS65026.1"/>
    </source>
</evidence>
<dbReference type="InterPro" id="IPR036291">
    <property type="entry name" value="NAD(P)-bd_dom_sf"/>
</dbReference>
<dbReference type="AlphaFoldDB" id="A0A0J7YN74"/>
<dbReference type="SUPFAM" id="SSF51735">
    <property type="entry name" value="NAD(P)-binding Rossmann-fold domains"/>
    <property type="match status" value="1"/>
</dbReference>
<accession>A0A0J7YN74</accession>
<dbReference type="OrthoDB" id="10254221at2759"/>
<dbReference type="PANTHER" id="PTHR43355">
    <property type="entry name" value="FLAVIN REDUCTASE (NADPH)"/>
    <property type="match status" value="1"/>
</dbReference>